<name>A0A0F4ZHW9_9PEZI</name>
<dbReference type="InterPro" id="IPR039123">
    <property type="entry name" value="PPTC7"/>
</dbReference>
<dbReference type="PANTHER" id="PTHR12320:SF24">
    <property type="entry name" value="PROTEIN PHOSPHATASE"/>
    <property type="match status" value="1"/>
</dbReference>
<sequence length="434" mass="47137">MNRFPRPRLHCRFLSAPPALRLRAAHAIVGALLPVQSPPCAPPTPRQTPCSPAPLLCAPPRTRPSISAPSSAPPRAPNTRSFACSQVVVHARTYAATATAADDATVEWDPEGPAVPLPRLPFRFETGVGLFPKETKTRPFPPPFLSPPSGSFSDALSTHGRPKVNGQLLRGVTNGDDAVYAGDYFICANDGVGAWSKRPRGHAGLWSRLLLHFWVTAIEKDTLRHADPDPSAPLHCRPYEPDAIAYLEEAHAAVTRVTTGPAEYFGTTTATGAQLHFRLTDSSSSPCTPQPRPIVHVTNLGDSQVLIVRPSTRQVVFRSEEQWHWFDCPRQLGSNSTDSARENAQVTAVDVQVGDVVLAMSDGVIDNLWGHEVVDVVLHAMERWTANEAAEQHAGSQMQFTAQALLDAAKVVAMDVYAESPYMERAIDMGAMYE</sequence>
<organism evidence="2 3">
    <name type="scientific">Thielaviopsis punctulata</name>
    <dbReference type="NCBI Taxonomy" id="72032"/>
    <lineage>
        <taxon>Eukaryota</taxon>
        <taxon>Fungi</taxon>
        <taxon>Dikarya</taxon>
        <taxon>Ascomycota</taxon>
        <taxon>Pezizomycotina</taxon>
        <taxon>Sordariomycetes</taxon>
        <taxon>Hypocreomycetidae</taxon>
        <taxon>Microascales</taxon>
        <taxon>Ceratocystidaceae</taxon>
        <taxon>Thielaviopsis</taxon>
    </lineage>
</organism>
<dbReference type="AlphaFoldDB" id="A0A0F4ZHW9"/>
<gene>
    <name evidence="2" type="ORF">TD95_005208</name>
</gene>
<dbReference type="SUPFAM" id="SSF81606">
    <property type="entry name" value="PP2C-like"/>
    <property type="match status" value="1"/>
</dbReference>
<evidence type="ECO:0000256" key="1">
    <source>
        <dbReference type="RuleBase" id="RU366020"/>
    </source>
</evidence>
<keyword evidence="1" id="KW-0378">Hydrolase</keyword>
<keyword evidence="1" id="KW-0460">Magnesium</keyword>
<keyword evidence="3" id="KW-1185">Reference proteome</keyword>
<evidence type="ECO:0000313" key="2">
    <source>
        <dbReference type="EMBL" id="KKA30117.1"/>
    </source>
</evidence>
<keyword evidence="1" id="KW-0464">Manganese</keyword>
<keyword evidence="1" id="KW-0479">Metal-binding</keyword>
<comment type="cofactor">
    <cofactor evidence="1">
        <name>Mg(2+)</name>
        <dbReference type="ChEBI" id="CHEBI:18420"/>
    </cofactor>
</comment>
<dbReference type="OrthoDB" id="25675at2759"/>
<dbReference type="Gene3D" id="3.60.40.10">
    <property type="entry name" value="PPM-type phosphatase domain"/>
    <property type="match status" value="1"/>
</dbReference>
<protein>
    <recommendedName>
        <fullName evidence="1">Protein phosphatase</fullName>
        <ecNumber evidence="1">3.1.3.16</ecNumber>
    </recommendedName>
</protein>
<dbReference type="Proteomes" id="UP000033483">
    <property type="component" value="Unassembled WGS sequence"/>
</dbReference>
<comment type="catalytic activity">
    <reaction evidence="1">
        <text>O-phospho-L-threonyl-[protein] + H2O = L-threonyl-[protein] + phosphate</text>
        <dbReference type="Rhea" id="RHEA:47004"/>
        <dbReference type="Rhea" id="RHEA-COMP:11060"/>
        <dbReference type="Rhea" id="RHEA-COMP:11605"/>
        <dbReference type="ChEBI" id="CHEBI:15377"/>
        <dbReference type="ChEBI" id="CHEBI:30013"/>
        <dbReference type="ChEBI" id="CHEBI:43474"/>
        <dbReference type="ChEBI" id="CHEBI:61977"/>
        <dbReference type="EC" id="3.1.3.16"/>
    </reaction>
</comment>
<dbReference type="EC" id="3.1.3.16" evidence="1"/>
<accession>A0A0F4ZHW9</accession>
<dbReference type="GO" id="GO:0046872">
    <property type="term" value="F:metal ion binding"/>
    <property type="evidence" value="ECO:0007669"/>
    <property type="project" value="UniProtKB-UniRule"/>
</dbReference>
<comment type="similarity">
    <text evidence="1">Belongs to the PP2C family.</text>
</comment>
<comment type="caution">
    <text evidence="2">The sequence shown here is derived from an EMBL/GenBank/DDBJ whole genome shotgun (WGS) entry which is preliminary data.</text>
</comment>
<comment type="catalytic activity">
    <reaction evidence="1">
        <text>O-phospho-L-seryl-[protein] + H2O = L-seryl-[protein] + phosphate</text>
        <dbReference type="Rhea" id="RHEA:20629"/>
        <dbReference type="Rhea" id="RHEA-COMP:9863"/>
        <dbReference type="Rhea" id="RHEA-COMP:11604"/>
        <dbReference type="ChEBI" id="CHEBI:15377"/>
        <dbReference type="ChEBI" id="CHEBI:29999"/>
        <dbReference type="ChEBI" id="CHEBI:43474"/>
        <dbReference type="ChEBI" id="CHEBI:83421"/>
        <dbReference type="EC" id="3.1.3.16"/>
    </reaction>
</comment>
<reference evidence="2 3" key="1">
    <citation type="submission" date="2015-03" db="EMBL/GenBank/DDBJ databases">
        <authorList>
            <person name="Radwan O."/>
            <person name="Al-Naeli F.A."/>
            <person name="Rendon G.A."/>
            <person name="Fields C."/>
        </authorList>
    </citation>
    <scope>NUCLEOTIDE SEQUENCE [LARGE SCALE GENOMIC DNA]</scope>
    <source>
        <strain evidence="2">CR-DP1</strain>
    </source>
</reference>
<dbReference type="InterPro" id="IPR036457">
    <property type="entry name" value="PPM-type-like_dom_sf"/>
</dbReference>
<feature type="non-terminal residue" evidence="2">
    <location>
        <position position="434"/>
    </location>
</feature>
<dbReference type="PANTHER" id="PTHR12320">
    <property type="entry name" value="PROTEIN PHOSPHATASE 2C"/>
    <property type="match status" value="1"/>
</dbReference>
<evidence type="ECO:0000313" key="3">
    <source>
        <dbReference type="Proteomes" id="UP000033483"/>
    </source>
</evidence>
<dbReference type="FunFam" id="3.60.40.10:FF:000118">
    <property type="entry name" value="Phosphatase 2C-like domain-containing protein"/>
    <property type="match status" value="1"/>
</dbReference>
<dbReference type="EMBL" id="LAEV01000504">
    <property type="protein sequence ID" value="KKA30117.1"/>
    <property type="molecule type" value="Genomic_DNA"/>
</dbReference>
<comment type="cofactor">
    <cofactor evidence="1">
        <name>Mn(2+)</name>
        <dbReference type="ChEBI" id="CHEBI:29035"/>
    </cofactor>
</comment>
<keyword evidence="1" id="KW-0904">Protein phosphatase</keyword>
<dbReference type="GO" id="GO:0004722">
    <property type="term" value="F:protein serine/threonine phosphatase activity"/>
    <property type="evidence" value="ECO:0007669"/>
    <property type="project" value="UniProtKB-EC"/>
</dbReference>
<proteinExistence type="inferred from homology"/>